<protein>
    <submittedName>
        <fullName evidence="1">Uncharacterized protein</fullName>
    </submittedName>
</protein>
<sequence length="204" mass="21650">MGGGAMVTPVAGAVGAGIRAGPPDPLTITTKTTTNLRSHHISSSSSHLNLPVSANCTAPLRPTTTNCSCLGETSTTPLESVDGREDKRASGLFNYDFVFGPVPSPIEVEKAISDLQSFMLGFCPSGSELEQMLYLYDPRMLQSLGYSRVYDAFRLLHTDPSVQVPSCTPTSGVFANSGIVCFGLGQSSFLSTVDNIESCSKRQF</sequence>
<dbReference type="AlphaFoldDB" id="A0A5B7BWX2"/>
<name>A0A5B7BWX2_DAVIN</name>
<dbReference type="EMBL" id="GHES01042538">
    <property type="protein sequence ID" value="MPA73097.1"/>
    <property type="molecule type" value="Transcribed_RNA"/>
</dbReference>
<reference evidence="1" key="1">
    <citation type="submission" date="2019-08" db="EMBL/GenBank/DDBJ databases">
        <title>Reference gene set and small RNA set construction with multiple tissues from Davidia involucrata Baill.</title>
        <authorList>
            <person name="Yang H."/>
            <person name="Zhou C."/>
            <person name="Li G."/>
            <person name="Wang J."/>
            <person name="Gao P."/>
            <person name="Wang M."/>
            <person name="Wang R."/>
            <person name="Zhao Y."/>
        </authorList>
    </citation>
    <scope>NUCLEOTIDE SEQUENCE</scope>
    <source>
        <tissue evidence="1">Mixed with DoveR01_LX</tissue>
    </source>
</reference>
<dbReference type="PANTHER" id="PTHR33625">
    <property type="entry name" value="OS08G0179900 PROTEIN"/>
    <property type="match status" value="1"/>
</dbReference>
<proteinExistence type="predicted"/>
<evidence type="ECO:0000313" key="1">
    <source>
        <dbReference type="EMBL" id="MPA73097.1"/>
    </source>
</evidence>
<dbReference type="PANTHER" id="PTHR33625:SF2">
    <property type="entry name" value="POST-SET DOMAIN-CONTAINING PROTEIN"/>
    <property type="match status" value="1"/>
</dbReference>
<organism evidence="1">
    <name type="scientific">Davidia involucrata</name>
    <name type="common">Dove tree</name>
    <dbReference type="NCBI Taxonomy" id="16924"/>
    <lineage>
        <taxon>Eukaryota</taxon>
        <taxon>Viridiplantae</taxon>
        <taxon>Streptophyta</taxon>
        <taxon>Embryophyta</taxon>
        <taxon>Tracheophyta</taxon>
        <taxon>Spermatophyta</taxon>
        <taxon>Magnoliopsida</taxon>
        <taxon>eudicotyledons</taxon>
        <taxon>Gunneridae</taxon>
        <taxon>Pentapetalae</taxon>
        <taxon>asterids</taxon>
        <taxon>Cornales</taxon>
        <taxon>Nyssaceae</taxon>
        <taxon>Davidia</taxon>
    </lineage>
</organism>
<gene>
    <name evidence="1" type="ORF">Din_042538</name>
</gene>
<accession>A0A5B7BWX2</accession>